<evidence type="ECO:0000313" key="3">
    <source>
        <dbReference type="Proteomes" id="UP000549617"/>
    </source>
</evidence>
<evidence type="ECO:0000313" key="2">
    <source>
        <dbReference type="EMBL" id="MBB5686920.1"/>
    </source>
</evidence>
<dbReference type="RefSeq" id="WP_184019904.1">
    <property type="nucleotide sequence ID" value="NZ_JACIJC010000005.1"/>
</dbReference>
<feature type="signal peptide" evidence="1">
    <location>
        <begin position="1"/>
        <end position="17"/>
    </location>
</feature>
<comment type="caution">
    <text evidence="2">The sequence shown here is derived from an EMBL/GenBank/DDBJ whole genome shotgun (WGS) entry which is preliminary data.</text>
</comment>
<evidence type="ECO:0008006" key="4">
    <source>
        <dbReference type="Google" id="ProtNLM"/>
    </source>
</evidence>
<gene>
    <name evidence="2" type="ORF">FHS49_002948</name>
</gene>
<reference evidence="2 3" key="1">
    <citation type="submission" date="2020-08" db="EMBL/GenBank/DDBJ databases">
        <title>Genomic Encyclopedia of Type Strains, Phase IV (KMG-IV): sequencing the most valuable type-strain genomes for metagenomic binning, comparative biology and taxonomic classification.</title>
        <authorList>
            <person name="Goeker M."/>
        </authorList>
    </citation>
    <scope>NUCLEOTIDE SEQUENCE [LARGE SCALE GENOMIC DNA]</scope>
    <source>
        <strain evidence="2 3">DSM 25079</strain>
    </source>
</reference>
<dbReference type="AlphaFoldDB" id="A0A7W9AJP6"/>
<feature type="chain" id="PRO_5030569416" description="Lipoprotein" evidence="1">
    <location>
        <begin position="18"/>
        <end position="167"/>
    </location>
</feature>
<evidence type="ECO:0000256" key="1">
    <source>
        <dbReference type="SAM" id="SignalP"/>
    </source>
</evidence>
<keyword evidence="1" id="KW-0732">Signal</keyword>
<name>A0A7W9AJP6_9SPHN</name>
<organism evidence="2 3">
    <name type="scientific">Sphingobium boeckii</name>
    <dbReference type="NCBI Taxonomy" id="1082345"/>
    <lineage>
        <taxon>Bacteria</taxon>
        <taxon>Pseudomonadati</taxon>
        <taxon>Pseudomonadota</taxon>
        <taxon>Alphaproteobacteria</taxon>
        <taxon>Sphingomonadales</taxon>
        <taxon>Sphingomonadaceae</taxon>
        <taxon>Sphingobium</taxon>
    </lineage>
</organism>
<dbReference type="EMBL" id="JACIJC010000005">
    <property type="protein sequence ID" value="MBB5686920.1"/>
    <property type="molecule type" value="Genomic_DNA"/>
</dbReference>
<dbReference type="Proteomes" id="UP000549617">
    <property type="component" value="Unassembled WGS sequence"/>
</dbReference>
<protein>
    <recommendedName>
        <fullName evidence="4">Lipoprotein</fullName>
    </recommendedName>
</protein>
<keyword evidence="3" id="KW-1185">Reference proteome</keyword>
<proteinExistence type="predicted"/>
<sequence>MRIWLACLWLAGCSSGAATDDRAGGNLEAAAIATGVIPDPATAPVEGLYEHVGEAATDKLCLIGAGDRYRLGISVHLGRNVACHAQGRAERKGEALMITLEGKGDCRFAAAFDGEEVRIPGAVPQGCGSYCTGDNSISGVALGKSSAEPADALAARDNDGAPLCTDG</sequence>
<accession>A0A7W9AJP6</accession>